<evidence type="ECO:0000313" key="3">
    <source>
        <dbReference type="Proteomes" id="UP000288859"/>
    </source>
</evidence>
<dbReference type="AlphaFoldDB" id="A0A438N346"/>
<gene>
    <name evidence="2" type="ORF">B0A52_06270</name>
</gene>
<dbReference type="EMBL" id="NAJM01000025">
    <property type="protein sequence ID" value="RVX70098.1"/>
    <property type="molecule type" value="Genomic_DNA"/>
</dbReference>
<organism evidence="2 3">
    <name type="scientific">Exophiala mesophila</name>
    <name type="common">Black yeast-like fungus</name>
    <dbReference type="NCBI Taxonomy" id="212818"/>
    <lineage>
        <taxon>Eukaryota</taxon>
        <taxon>Fungi</taxon>
        <taxon>Dikarya</taxon>
        <taxon>Ascomycota</taxon>
        <taxon>Pezizomycotina</taxon>
        <taxon>Eurotiomycetes</taxon>
        <taxon>Chaetothyriomycetidae</taxon>
        <taxon>Chaetothyriales</taxon>
        <taxon>Herpotrichiellaceae</taxon>
        <taxon>Exophiala</taxon>
    </lineage>
</organism>
<feature type="region of interest" description="Disordered" evidence="1">
    <location>
        <begin position="321"/>
        <end position="360"/>
    </location>
</feature>
<feature type="compositionally biased region" description="Basic and acidic residues" evidence="1">
    <location>
        <begin position="341"/>
        <end position="355"/>
    </location>
</feature>
<dbReference type="Gene3D" id="2.60.40.640">
    <property type="match status" value="1"/>
</dbReference>
<dbReference type="InterPro" id="IPR014752">
    <property type="entry name" value="Arrestin-like_C"/>
</dbReference>
<evidence type="ECO:0000256" key="1">
    <source>
        <dbReference type="SAM" id="MobiDB-lite"/>
    </source>
</evidence>
<name>A0A438N346_EXOME</name>
<accession>A0A438N346</accession>
<comment type="caution">
    <text evidence="2">The sequence shown here is derived from an EMBL/GenBank/DDBJ whole genome shotgun (WGS) entry which is preliminary data.</text>
</comment>
<feature type="compositionally biased region" description="Polar residues" evidence="1">
    <location>
        <begin position="74"/>
        <end position="87"/>
    </location>
</feature>
<dbReference type="Proteomes" id="UP000288859">
    <property type="component" value="Unassembled WGS sequence"/>
</dbReference>
<feature type="region of interest" description="Disordered" evidence="1">
    <location>
        <begin position="57"/>
        <end position="87"/>
    </location>
</feature>
<dbReference type="VEuPathDB" id="FungiDB:PV10_08863"/>
<reference evidence="2 3" key="1">
    <citation type="submission" date="2017-03" db="EMBL/GenBank/DDBJ databases">
        <title>Genomes of endolithic fungi from Antarctica.</title>
        <authorList>
            <person name="Coleine C."/>
            <person name="Masonjones S."/>
            <person name="Stajich J.E."/>
        </authorList>
    </citation>
    <scope>NUCLEOTIDE SEQUENCE [LARGE SCALE GENOMIC DNA]</scope>
    <source>
        <strain evidence="2 3">CCFEE 6314</strain>
    </source>
</reference>
<feature type="compositionally biased region" description="Pro residues" evidence="1">
    <location>
        <begin position="326"/>
        <end position="338"/>
    </location>
</feature>
<sequence length="557" mass="61626">MSVKIFVDGFDGRPIPTNSIVKGEIQVKISKTEQRSNVTRVFLNFYGRSKVKITRRQQTNNFRSSNQHRHQVSGPFSQQTRPNGSQSQYTTYVYESKCLLFTHHHILDQSTFQIAASRRGEDGGILIFPFEFRIPTHSEPQPPPSIDSHNSNCFQPSGCFPGSLGYDPPHKIPPPQPLPDTMNSFSDSHISNESATASVRYTLRATVPELSGGTRKLFGMLGPAESVVDLPLYNPAGPPQNPIQPQHLAYEDVVRSLRLLPSHQTTKLSFREQMRSVMKKDRLPWLAVGITFQAPEVLWLDLPPDTTLPFAINVRRLAGGIGETTGPPPPPSPLPAPVNDPCEKDEKGRRLEKAQPAENYHPDYVPTPQIFLKRLRVNLVAHTALRGGEDRFSGVGPRHLDSLIAVPMFEFKASRSTPQIEVTISDSEWLDLGAVLGVTYQHLTSAATESGIGGITGEFLVPNIWRRWGIDWDMRFECADKEIRWQSETPYGGGLGVQFWRGQGIDFAPVPPPVMIPPPLNIGPAVDAGPALDVGPVMEPGPAMAPTPFLKPEKTKS</sequence>
<feature type="region of interest" description="Disordered" evidence="1">
    <location>
        <begin position="538"/>
        <end position="557"/>
    </location>
</feature>
<protein>
    <recommendedName>
        <fullName evidence="4">Arrestin-like N-terminal domain-containing protein</fullName>
    </recommendedName>
</protein>
<proteinExistence type="predicted"/>
<dbReference type="OrthoDB" id="4142505at2759"/>
<evidence type="ECO:0000313" key="2">
    <source>
        <dbReference type="EMBL" id="RVX70098.1"/>
    </source>
</evidence>
<evidence type="ECO:0008006" key="4">
    <source>
        <dbReference type="Google" id="ProtNLM"/>
    </source>
</evidence>